<sequence>MSPALLVAFSALLSISIADLSSEYAHHAVLDPAELLKLYWTVDWDKETISFAVEAATTGWVGFGFSSGNGMMVGSDVVIGWVKDSKGYLTDRYADAKSLPPKDSEQNYILTGFEEIAQTTVLKFKRKFDTCDSRDRKIKEGTTKVVFAYHTEDPETENDFKQHTFRGSRSILLLNNMDKKQVDETGWKSFVVQRLSSHLPLLSSGAKLSLSGFHYNHQKYRHHYRHHHHHHHQHHHRRRRHHHHPYPRLFLCVTHIYCQECNCKHFKVTIPKKHTTYWCSLIKAPKITSKHHITKIEPYIQKGKEGFVHHFLVTSAMVTIMRVITVLVLIVKTSPICHSANVSMAKC</sequence>
<keyword evidence="2" id="KW-0472">Membrane</keyword>
<dbReference type="InterPro" id="IPR005018">
    <property type="entry name" value="DOMON_domain"/>
</dbReference>
<dbReference type="PANTHER" id="PTHR10157:SF23">
    <property type="entry name" value="MOXD1 HOMOLOG 1"/>
    <property type="match status" value="1"/>
</dbReference>
<dbReference type="InterPro" id="IPR000323">
    <property type="entry name" value="Cu2_ascorb_mOase_N"/>
</dbReference>
<gene>
    <name evidence="5" type="ORF">PLOB_00039374</name>
</gene>
<dbReference type="SUPFAM" id="SSF49742">
    <property type="entry name" value="PHM/PNGase F"/>
    <property type="match status" value="1"/>
</dbReference>
<dbReference type="SMART" id="SM00664">
    <property type="entry name" value="DoH"/>
    <property type="match status" value="1"/>
</dbReference>
<dbReference type="InterPro" id="IPR000945">
    <property type="entry name" value="DBH-like"/>
</dbReference>
<dbReference type="PANTHER" id="PTHR10157">
    <property type="entry name" value="DOPAMINE BETA HYDROXYLASE RELATED"/>
    <property type="match status" value="1"/>
</dbReference>
<reference evidence="5 6" key="1">
    <citation type="submission" date="2022-05" db="EMBL/GenBank/DDBJ databases">
        <authorList>
            <consortium name="Genoscope - CEA"/>
            <person name="William W."/>
        </authorList>
    </citation>
    <scope>NUCLEOTIDE SEQUENCE [LARGE SCALE GENOMIC DNA]</scope>
</reference>
<keyword evidence="2" id="KW-0812">Transmembrane</keyword>
<organism evidence="5 6">
    <name type="scientific">Porites lobata</name>
    <dbReference type="NCBI Taxonomy" id="104759"/>
    <lineage>
        <taxon>Eukaryota</taxon>
        <taxon>Metazoa</taxon>
        <taxon>Cnidaria</taxon>
        <taxon>Anthozoa</taxon>
        <taxon>Hexacorallia</taxon>
        <taxon>Scleractinia</taxon>
        <taxon>Fungiina</taxon>
        <taxon>Poritidae</taxon>
        <taxon>Porites</taxon>
    </lineage>
</organism>
<keyword evidence="6" id="KW-1185">Reference proteome</keyword>
<feature type="domain" description="DOMON" evidence="4">
    <location>
        <begin position="34"/>
        <end position="150"/>
    </location>
</feature>
<protein>
    <recommendedName>
        <fullName evidence="4">DOMON domain-containing protein</fullName>
    </recommendedName>
</protein>
<dbReference type="Pfam" id="PF03351">
    <property type="entry name" value="DOMON"/>
    <property type="match status" value="1"/>
</dbReference>
<dbReference type="SUPFAM" id="SSF49344">
    <property type="entry name" value="CBD9-like"/>
    <property type="match status" value="1"/>
</dbReference>
<dbReference type="PROSITE" id="PS50836">
    <property type="entry name" value="DOMON"/>
    <property type="match status" value="1"/>
</dbReference>
<dbReference type="InterPro" id="IPR036939">
    <property type="entry name" value="Cu2_ascorb_mOase_N_sf"/>
</dbReference>
<evidence type="ECO:0000256" key="1">
    <source>
        <dbReference type="ARBA" id="ARBA00010676"/>
    </source>
</evidence>
<accession>A0ABN8MWV6</accession>
<keyword evidence="2" id="KW-1133">Transmembrane helix</keyword>
<dbReference type="InterPro" id="IPR045266">
    <property type="entry name" value="DOH_DOMON"/>
</dbReference>
<dbReference type="EMBL" id="CALNXK010000006">
    <property type="protein sequence ID" value="CAH3037830.1"/>
    <property type="molecule type" value="Genomic_DNA"/>
</dbReference>
<dbReference type="Pfam" id="PF01082">
    <property type="entry name" value="Cu2_monooxygen"/>
    <property type="match status" value="1"/>
</dbReference>
<comment type="similarity">
    <text evidence="1">Belongs to the copper type II ascorbate-dependent monooxygenase family.</text>
</comment>
<dbReference type="InterPro" id="IPR008977">
    <property type="entry name" value="PHM/PNGase_F_dom_sf"/>
</dbReference>
<proteinExistence type="inferred from homology"/>
<keyword evidence="3" id="KW-0732">Signal</keyword>
<evidence type="ECO:0000256" key="2">
    <source>
        <dbReference type="SAM" id="Phobius"/>
    </source>
</evidence>
<evidence type="ECO:0000256" key="3">
    <source>
        <dbReference type="SAM" id="SignalP"/>
    </source>
</evidence>
<dbReference type="Proteomes" id="UP001159405">
    <property type="component" value="Unassembled WGS sequence"/>
</dbReference>
<dbReference type="CDD" id="cd09631">
    <property type="entry name" value="DOMON_DOH"/>
    <property type="match status" value="1"/>
</dbReference>
<feature type="signal peptide" evidence="3">
    <location>
        <begin position="1"/>
        <end position="18"/>
    </location>
</feature>
<feature type="chain" id="PRO_5045666883" description="DOMON domain-containing protein" evidence="3">
    <location>
        <begin position="19"/>
        <end position="347"/>
    </location>
</feature>
<comment type="caution">
    <text evidence="5">The sequence shown here is derived from an EMBL/GenBank/DDBJ whole genome shotgun (WGS) entry which is preliminary data.</text>
</comment>
<dbReference type="Gene3D" id="2.60.120.310">
    <property type="entry name" value="Copper type II, ascorbate-dependent monooxygenase, N-terminal domain"/>
    <property type="match status" value="1"/>
</dbReference>
<feature type="transmembrane region" description="Helical" evidence="2">
    <location>
        <begin position="307"/>
        <end position="331"/>
    </location>
</feature>
<evidence type="ECO:0000313" key="5">
    <source>
        <dbReference type="EMBL" id="CAH3037830.1"/>
    </source>
</evidence>
<evidence type="ECO:0000313" key="6">
    <source>
        <dbReference type="Proteomes" id="UP001159405"/>
    </source>
</evidence>
<name>A0ABN8MWV6_9CNID</name>
<dbReference type="Gene3D" id="2.60.40.1210">
    <property type="entry name" value="Cellobiose dehydrogenase, cytochrome domain"/>
    <property type="match status" value="1"/>
</dbReference>
<evidence type="ECO:0000259" key="4">
    <source>
        <dbReference type="PROSITE" id="PS50836"/>
    </source>
</evidence>